<reference evidence="10 11" key="1">
    <citation type="journal article" date="2016" name="Genome Biol. Evol.">
        <title>Divergent and convergent evolution of fungal pathogenicity.</title>
        <authorList>
            <person name="Shang Y."/>
            <person name="Xiao G."/>
            <person name="Zheng P."/>
            <person name="Cen K."/>
            <person name="Zhan S."/>
            <person name="Wang C."/>
        </authorList>
    </citation>
    <scope>NUCLEOTIDE SEQUENCE [LARGE SCALE GENOMIC DNA]</scope>
    <source>
        <strain evidence="10 11">ARSEF 7405</strain>
    </source>
</reference>
<feature type="region of interest" description="Disordered" evidence="9">
    <location>
        <begin position="1"/>
        <end position="84"/>
    </location>
</feature>
<comment type="subunit">
    <text evidence="7">Component of the Mediator complex.</text>
</comment>
<keyword evidence="6 7" id="KW-0539">Nucleus</keyword>
<dbReference type="GO" id="GO:0006357">
    <property type="term" value="P:regulation of transcription by RNA polymerase II"/>
    <property type="evidence" value="ECO:0007669"/>
    <property type="project" value="InterPro"/>
</dbReference>
<evidence type="ECO:0000256" key="7">
    <source>
        <dbReference type="RuleBase" id="RU364145"/>
    </source>
</evidence>
<dbReference type="Proteomes" id="UP000242877">
    <property type="component" value="Unassembled WGS sequence"/>
</dbReference>
<evidence type="ECO:0000256" key="1">
    <source>
        <dbReference type="ARBA" id="ARBA00004123"/>
    </source>
</evidence>
<organism evidence="10 11">
    <name type="scientific">Ascosphaera apis ARSEF 7405</name>
    <dbReference type="NCBI Taxonomy" id="392613"/>
    <lineage>
        <taxon>Eukaryota</taxon>
        <taxon>Fungi</taxon>
        <taxon>Dikarya</taxon>
        <taxon>Ascomycota</taxon>
        <taxon>Pezizomycotina</taxon>
        <taxon>Eurotiomycetes</taxon>
        <taxon>Eurotiomycetidae</taxon>
        <taxon>Onygenales</taxon>
        <taxon>Ascosphaeraceae</taxon>
        <taxon>Ascosphaera</taxon>
    </lineage>
</organism>
<feature type="compositionally biased region" description="Polar residues" evidence="9">
    <location>
        <begin position="52"/>
        <end position="62"/>
    </location>
</feature>
<feature type="coiled-coil region" evidence="8">
    <location>
        <begin position="169"/>
        <end position="196"/>
    </location>
</feature>
<dbReference type="GO" id="GO:0003712">
    <property type="term" value="F:transcription coregulator activity"/>
    <property type="evidence" value="ECO:0007669"/>
    <property type="project" value="InterPro"/>
</dbReference>
<evidence type="ECO:0000256" key="9">
    <source>
        <dbReference type="SAM" id="MobiDB-lite"/>
    </source>
</evidence>
<comment type="caution">
    <text evidence="10">The sequence shown here is derived from an EMBL/GenBank/DDBJ whole genome shotgun (WGS) entry which is preliminary data.</text>
</comment>
<protein>
    <recommendedName>
        <fullName evidence="7">Mediator of RNA polymerase II transcription subunit 9</fullName>
    </recommendedName>
    <alternativeName>
        <fullName evidence="7">Mediator complex subunit 9</fullName>
    </alternativeName>
</protein>
<comment type="function">
    <text evidence="7">Component of the Mediator complex, a coactivator involved in the regulated transcription of nearly all RNA polymerase II-dependent genes. Mediator functions as a bridge to convey information from gene-specific regulatory proteins to the basal RNA polymerase II transcription machinery. Mediator is recruited to promoters by direct interactions with regulatory proteins and serves as a scaffold for the assembly of a functional preinitiation complex with RNA polymerase II and the general transcription factors.</text>
</comment>
<keyword evidence="4 7" id="KW-0010">Activator</keyword>
<accession>A0A162IFH7</accession>
<gene>
    <name evidence="7" type="primary">MED9</name>
    <name evidence="10" type="ORF">AAP_02744</name>
</gene>
<evidence type="ECO:0000256" key="6">
    <source>
        <dbReference type="ARBA" id="ARBA00023242"/>
    </source>
</evidence>
<dbReference type="Pfam" id="PF07544">
    <property type="entry name" value="Med9"/>
    <property type="match status" value="1"/>
</dbReference>
<evidence type="ECO:0000256" key="5">
    <source>
        <dbReference type="ARBA" id="ARBA00023163"/>
    </source>
</evidence>
<dbReference type="AlphaFoldDB" id="A0A162IFH7"/>
<sequence>MATSQSQAPSRRPSGLQNSSRVASPALRGNITPSVGPSRAATPRPSRDANENENAQVEGTQDITDEQAEETPVPFPPPQTFDILPPLHDLLARLITTTPSQQPAQNGLGVPGADPLLSVTSNPATAAAGPGSTVGSTTGGLSIDPRALQIESAAIKRRIQKAQMAVEVLPDMDRTVEDQEAEIIALEKRIAKLKGVLADFGQRSSAVLGEIAQ</sequence>
<keyword evidence="8" id="KW-0175">Coiled coil</keyword>
<dbReference type="EMBL" id="AZGZ01000010">
    <property type="protein sequence ID" value="KZZ92663.1"/>
    <property type="molecule type" value="Genomic_DNA"/>
</dbReference>
<dbReference type="OrthoDB" id="5414694at2759"/>
<evidence type="ECO:0000256" key="2">
    <source>
        <dbReference type="ARBA" id="ARBA00008089"/>
    </source>
</evidence>
<evidence type="ECO:0000256" key="3">
    <source>
        <dbReference type="ARBA" id="ARBA00023015"/>
    </source>
</evidence>
<dbReference type="VEuPathDB" id="FungiDB:AAP_02744"/>
<evidence type="ECO:0000313" key="10">
    <source>
        <dbReference type="EMBL" id="KZZ92663.1"/>
    </source>
</evidence>
<feature type="region of interest" description="Disordered" evidence="9">
    <location>
        <begin position="121"/>
        <end position="140"/>
    </location>
</feature>
<evidence type="ECO:0000313" key="11">
    <source>
        <dbReference type="Proteomes" id="UP000242877"/>
    </source>
</evidence>
<comment type="subcellular location">
    <subcellularLocation>
        <location evidence="1 7">Nucleus</location>
    </subcellularLocation>
</comment>
<feature type="compositionally biased region" description="Polar residues" evidence="9">
    <location>
        <begin position="1"/>
        <end position="22"/>
    </location>
</feature>
<evidence type="ECO:0000256" key="4">
    <source>
        <dbReference type="ARBA" id="ARBA00023159"/>
    </source>
</evidence>
<keyword evidence="5 7" id="KW-0804">Transcription</keyword>
<comment type="similarity">
    <text evidence="2 7">Belongs to the Mediator complex subunit 9 family.</text>
</comment>
<dbReference type="GO" id="GO:0016592">
    <property type="term" value="C:mediator complex"/>
    <property type="evidence" value="ECO:0007669"/>
    <property type="project" value="InterPro"/>
</dbReference>
<keyword evidence="3 7" id="KW-0805">Transcription regulation</keyword>
<name>A0A162IFH7_9EURO</name>
<dbReference type="InterPro" id="IPR011425">
    <property type="entry name" value="Med9"/>
</dbReference>
<keyword evidence="11" id="KW-1185">Reference proteome</keyword>
<evidence type="ECO:0000256" key="8">
    <source>
        <dbReference type="SAM" id="Coils"/>
    </source>
</evidence>
<proteinExistence type="inferred from homology"/>